<protein>
    <submittedName>
        <fullName evidence="1">Uncharacterized protein</fullName>
    </submittedName>
</protein>
<gene>
    <name evidence="1" type="ORF">NC653_027990</name>
</gene>
<comment type="caution">
    <text evidence="1">The sequence shown here is derived from an EMBL/GenBank/DDBJ whole genome shotgun (WGS) entry which is preliminary data.</text>
</comment>
<accession>A0AAD6M961</accession>
<evidence type="ECO:0000313" key="1">
    <source>
        <dbReference type="EMBL" id="KAJ6980027.1"/>
    </source>
</evidence>
<reference evidence="1" key="1">
    <citation type="journal article" date="2023" name="Mol. Ecol. Resour.">
        <title>Chromosome-level genome assembly of a triploid poplar Populus alba 'Berolinensis'.</title>
        <authorList>
            <person name="Chen S."/>
            <person name="Yu Y."/>
            <person name="Wang X."/>
            <person name="Wang S."/>
            <person name="Zhang T."/>
            <person name="Zhou Y."/>
            <person name="He R."/>
            <person name="Meng N."/>
            <person name="Wang Y."/>
            <person name="Liu W."/>
            <person name="Liu Z."/>
            <person name="Liu J."/>
            <person name="Guo Q."/>
            <person name="Huang H."/>
            <person name="Sederoff R.R."/>
            <person name="Wang G."/>
            <person name="Qu G."/>
            <person name="Chen S."/>
        </authorList>
    </citation>
    <scope>NUCLEOTIDE SEQUENCE</scope>
    <source>
        <strain evidence="1">SC-2020</strain>
    </source>
</reference>
<keyword evidence="2" id="KW-1185">Reference proteome</keyword>
<dbReference type="Proteomes" id="UP001164929">
    <property type="component" value="Chromosome 11"/>
</dbReference>
<evidence type="ECO:0000313" key="2">
    <source>
        <dbReference type="Proteomes" id="UP001164929"/>
    </source>
</evidence>
<dbReference type="EMBL" id="JAQIZT010000011">
    <property type="protein sequence ID" value="KAJ6980027.1"/>
    <property type="molecule type" value="Genomic_DNA"/>
</dbReference>
<sequence>MAVIFYLNFIVLIRIKRKKKKKHHQNIFCTSCIKMWS</sequence>
<organism evidence="1 2">
    <name type="scientific">Populus alba x Populus x berolinensis</name>
    <dbReference type="NCBI Taxonomy" id="444605"/>
    <lineage>
        <taxon>Eukaryota</taxon>
        <taxon>Viridiplantae</taxon>
        <taxon>Streptophyta</taxon>
        <taxon>Embryophyta</taxon>
        <taxon>Tracheophyta</taxon>
        <taxon>Spermatophyta</taxon>
        <taxon>Magnoliopsida</taxon>
        <taxon>eudicotyledons</taxon>
        <taxon>Gunneridae</taxon>
        <taxon>Pentapetalae</taxon>
        <taxon>rosids</taxon>
        <taxon>fabids</taxon>
        <taxon>Malpighiales</taxon>
        <taxon>Salicaceae</taxon>
        <taxon>Saliceae</taxon>
        <taxon>Populus</taxon>
    </lineage>
</organism>
<dbReference type="AlphaFoldDB" id="A0AAD6M961"/>
<proteinExistence type="predicted"/>
<name>A0AAD6M961_9ROSI</name>